<dbReference type="PANTHER" id="PTHR46145:SF4">
    <property type="entry name" value="HEPARANASE"/>
    <property type="match status" value="1"/>
</dbReference>
<feature type="chain" id="PRO_5038054466" evidence="2">
    <location>
        <begin position="17"/>
        <end position="200"/>
    </location>
</feature>
<name>A0A914UPC5_9BILA</name>
<dbReference type="InterPro" id="IPR017853">
    <property type="entry name" value="GH"/>
</dbReference>
<protein>
    <submittedName>
        <fullName evidence="4">Uncharacterized protein</fullName>
    </submittedName>
</protein>
<proteinExistence type="inferred from homology"/>
<dbReference type="GO" id="GO:0016798">
    <property type="term" value="F:hydrolase activity, acting on glycosyl bonds"/>
    <property type="evidence" value="ECO:0007669"/>
    <property type="project" value="InterPro"/>
</dbReference>
<evidence type="ECO:0000256" key="1">
    <source>
        <dbReference type="ARBA" id="ARBA00009800"/>
    </source>
</evidence>
<dbReference type="GO" id="GO:0005615">
    <property type="term" value="C:extracellular space"/>
    <property type="evidence" value="ECO:0007669"/>
    <property type="project" value="TreeGrafter"/>
</dbReference>
<comment type="similarity">
    <text evidence="1">Belongs to the glycosyl hydrolase 79 family.</text>
</comment>
<dbReference type="GO" id="GO:0031012">
    <property type="term" value="C:extracellular matrix"/>
    <property type="evidence" value="ECO:0007669"/>
    <property type="project" value="TreeGrafter"/>
</dbReference>
<accession>A0A914UPC5</accession>
<sequence length="200" mass="22903">MRAPALLCLFLTTCNAIDVILKIDHHAVRSIDTTKFLSFTLDTSFVRGNFCGINWLKAILLARSLTPCYVRVGGDDSDFMIFEDSAHVRRSDALPDAPKPTPDANGCGMFERDFFNMTRNQFDRINWFVQAAGLKLMFDLNAVYERQNGTAWNPMNTVKLLNYAQEMEYAMDFELGNEPEDYPGWYNFTINGKEMTSNYQ</sequence>
<feature type="signal peptide" evidence="2">
    <location>
        <begin position="1"/>
        <end position="16"/>
    </location>
</feature>
<dbReference type="PANTHER" id="PTHR46145">
    <property type="entry name" value="HEPARANASE"/>
    <property type="match status" value="1"/>
</dbReference>
<dbReference type="Pfam" id="PF03662">
    <property type="entry name" value="Glyco_hydro_79n"/>
    <property type="match status" value="1"/>
</dbReference>
<dbReference type="Gene3D" id="3.20.20.80">
    <property type="entry name" value="Glycosidases"/>
    <property type="match status" value="1"/>
</dbReference>
<evidence type="ECO:0000313" key="3">
    <source>
        <dbReference type="Proteomes" id="UP000887566"/>
    </source>
</evidence>
<evidence type="ECO:0000313" key="4">
    <source>
        <dbReference type="WBParaSite" id="PSAMB.scaffold11482size3328.g34175.t1"/>
    </source>
</evidence>
<organism evidence="3 4">
    <name type="scientific">Plectus sambesii</name>
    <dbReference type="NCBI Taxonomy" id="2011161"/>
    <lineage>
        <taxon>Eukaryota</taxon>
        <taxon>Metazoa</taxon>
        <taxon>Ecdysozoa</taxon>
        <taxon>Nematoda</taxon>
        <taxon>Chromadorea</taxon>
        <taxon>Plectida</taxon>
        <taxon>Plectina</taxon>
        <taxon>Plectoidea</taxon>
        <taxon>Plectidae</taxon>
        <taxon>Plectus</taxon>
    </lineage>
</organism>
<dbReference type="AlphaFoldDB" id="A0A914UPC5"/>
<reference evidence="4" key="1">
    <citation type="submission" date="2022-11" db="UniProtKB">
        <authorList>
            <consortium name="WormBaseParasite"/>
        </authorList>
    </citation>
    <scope>IDENTIFICATION</scope>
</reference>
<dbReference type="InterPro" id="IPR005199">
    <property type="entry name" value="Glyco_hydro_79"/>
</dbReference>
<dbReference type="WBParaSite" id="PSAMB.scaffold11482size3328.g34175.t1">
    <property type="protein sequence ID" value="PSAMB.scaffold11482size3328.g34175.t1"/>
    <property type="gene ID" value="PSAMB.scaffold11482size3328.g34175"/>
</dbReference>
<keyword evidence="3" id="KW-1185">Reference proteome</keyword>
<evidence type="ECO:0000256" key="2">
    <source>
        <dbReference type="SAM" id="SignalP"/>
    </source>
</evidence>
<dbReference type="GO" id="GO:0016020">
    <property type="term" value="C:membrane"/>
    <property type="evidence" value="ECO:0007669"/>
    <property type="project" value="InterPro"/>
</dbReference>
<dbReference type="Proteomes" id="UP000887566">
    <property type="component" value="Unplaced"/>
</dbReference>
<dbReference type="SUPFAM" id="SSF51445">
    <property type="entry name" value="(Trans)glycosidases"/>
    <property type="match status" value="1"/>
</dbReference>
<keyword evidence="2" id="KW-0732">Signal</keyword>